<dbReference type="Pfam" id="PF00172">
    <property type="entry name" value="Zn_clus"/>
    <property type="match status" value="1"/>
</dbReference>
<dbReference type="PANTHER" id="PTHR38111:SF2">
    <property type="entry name" value="FINGER DOMAIN PROTEIN, PUTATIVE (AFU_ORTHOLOGUE AFUA_1G01560)-RELATED"/>
    <property type="match status" value="1"/>
</dbReference>
<dbReference type="Gene3D" id="4.10.240.10">
    <property type="entry name" value="Zn(2)-C6 fungal-type DNA-binding domain"/>
    <property type="match status" value="1"/>
</dbReference>
<sequence>MPPPIPSSVLRALRAPATTTYRALSTTPQMSIKEDADRTPEQLEKKKQESLKKQEKGEGHWHEELGSASESNVAADREKVSDHDSHMGKLQQETKEKGEKGEIKSGCRRPPKHADGQGGLSLTPSRNADVCGWDQKASPCNTPLTLRPAPSAHIRSIFRCIRKHCIATSIGTPLPIQSVALSYRVPTKNNKVLPRRETSLSHPQSILSPSFLKMPEAQRSRACQQCRQRRVKCDETPEICQQCSRLELKCSGPIQGSVIIDMTNRVARPRQRKKRGPKSAATKSSAVRKDSVVAPKEEKHEIQSDFHNPERVETPMAPQFVPQHWKPAVDRWTEVEANSAITTIRHQYRMPALYQPSKVVPEALDMAFITHFVQLLQGLRSYNREIPWITHLPDLGQNASRPALRLSIRAASMAFYATVHRDPTILVDSYRWYTISLNCQRKSLDNLGADSIPSDEEILVPVILSLYEVFAGTTTTSIWHHLKASTNIIAMRGPKNITGSIYPLFKAMRVSEANISTIFNTVSVFASSDWMTIPFANCTKNAQQLLVDILLQIPACISLCRTQGNLSLRKFFGAPLAPGIDLRPAEQRTRELLREIEKWALRFPSLTCTGGGESIVAADDESLVTNGVKPATPDGSYVILPDSYVALMAATYGAIRLILSLLLDKVSVGWSRSPTVSVTSPISPSSVSFTSPIISDAIGASQAVLKNSAHMESSHPVGFDFMRCVFPVVVTATLAPRLEDQMQAEEMLRRWGKKKGMSGLCAAWLDV</sequence>
<proteinExistence type="predicted"/>
<dbReference type="SUPFAM" id="SSF57701">
    <property type="entry name" value="Zn2/Cys6 DNA-binding domain"/>
    <property type="match status" value="1"/>
</dbReference>
<evidence type="ECO:0000313" key="4">
    <source>
        <dbReference type="EMBL" id="KAF1962706.1"/>
    </source>
</evidence>
<evidence type="ECO:0000259" key="3">
    <source>
        <dbReference type="PROSITE" id="PS50048"/>
    </source>
</evidence>
<dbReference type="InterPro" id="IPR053178">
    <property type="entry name" value="Osmoadaptation_assoc"/>
</dbReference>
<keyword evidence="1" id="KW-0539">Nucleus</keyword>
<evidence type="ECO:0000313" key="5">
    <source>
        <dbReference type="Proteomes" id="UP000800035"/>
    </source>
</evidence>
<dbReference type="PROSITE" id="PS00463">
    <property type="entry name" value="ZN2_CY6_FUNGAL_1"/>
    <property type="match status" value="1"/>
</dbReference>
<dbReference type="GO" id="GO:0000981">
    <property type="term" value="F:DNA-binding transcription factor activity, RNA polymerase II-specific"/>
    <property type="evidence" value="ECO:0007669"/>
    <property type="project" value="InterPro"/>
</dbReference>
<feature type="region of interest" description="Disordered" evidence="2">
    <location>
        <begin position="20"/>
        <end position="125"/>
    </location>
</feature>
<feature type="compositionally biased region" description="Basic and acidic residues" evidence="2">
    <location>
        <begin position="32"/>
        <end position="65"/>
    </location>
</feature>
<feature type="compositionally biased region" description="Basic residues" evidence="2">
    <location>
        <begin position="267"/>
        <end position="277"/>
    </location>
</feature>
<protein>
    <recommendedName>
        <fullName evidence="3">Zn(2)-C6 fungal-type domain-containing protein</fullName>
    </recommendedName>
</protein>
<reference evidence="4" key="1">
    <citation type="journal article" date="2020" name="Stud. Mycol.">
        <title>101 Dothideomycetes genomes: a test case for predicting lifestyles and emergence of pathogens.</title>
        <authorList>
            <person name="Haridas S."/>
            <person name="Albert R."/>
            <person name="Binder M."/>
            <person name="Bloem J."/>
            <person name="Labutti K."/>
            <person name="Salamov A."/>
            <person name="Andreopoulos B."/>
            <person name="Baker S."/>
            <person name="Barry K."/>
            <person name="Bills G."/>
            <person name="Bluhm B."/>
            <person name="Cannon C."/>
            <person name="Castanera R."/>
            <person name="Culley D."/>
            <person name="Daum C."/>
            <person name="Ezra D."/>
            <person name="Gonzalez J."/>
            <person name="Henrissat B."/>
            <person name="Kuo A."/>
            <person name="Liang C."/>
            <person name="Lipzen A."/>
            <person name="Lutzoni F."/>
            <person name="Magnuson J."/>
            <person name="Mondo S."/>
            <person name="Nolan M."/>
            <person name="Ohm R."/>
            <person name="Pangilinan J."/>
            <person name="Park H.-J."/>
            <person name="Ramirez L."/>
            <person name="Alfaro M."/>
            <person name="Sun H."/>
            <person name="Tritt A."/>
            <person name="Yoshinaga Y."/>
            <person name="Zwiers L.-H."/>
            <person name="Turgeon B."/>
            <person name="Goodwin S."/>
            <person name="Spatafora J."/>
            <person name="Crous P."/>
            <person name="Grigoriev I."/>
        </authorList>
    </citation>
    <scope>NUCLEOTIDE SEQUENCE</scope>
    <source>
        <strain evidence="4">CBS 675.92</strain>
    </source>
</reference>
<keyword evidence="5" id="KW-1185">Reference proteome</keyword>
<dbReference type="InterPro" id="IPR036864">
    <property type="entry name" value="Zn2-C6_fun-type_DNA-bd_sf"/>
</dbReference>
<evidence type="ECO:0000256" key="2">
    <source>
        <dbReference type="SAM" id="MobiDB-lite"/>
    </source>
</evidence>
<dbReference type="AlphaFoldDB" id="A0A6A5UIG9"/>
<dbReference type="GO" id="GO:0008270">
    <property type="term" value="F:zinc ion binding"/>
    <property type="evidence" value="ECO:0007669"/>
    <property type="project" value="InterPro"/>
</dbReference>
<accession>A0A6A5UIG9</accession>
<organism evidence="4 5">
    <name type="scientific">Byssothecium circinans</name>
    <dbReference type="NCBI Taxonomy" id="147558"/>
    <lineage>
        <taxon>Eukaryota</taxon>
        <taxon>Fungi</taxon>
        <taxon>Dikarya</taxon>
        <taxon>Ascomycota</taxon>
        <taxon>Pezizomycotina</taxon>
        <taxon>Dothideomycetes</taxon>
        <taxon>Pleosporomycetidae</taxon>
        <taxon>Pleosporales</taxon>
        <taxon>Massarineae</taxon>
        <taxon>Massarinaceae</taxon>
        <taxon>Byssothecium</taxon>
    </lineage>
</organism>
<dbReference type="Proteomes" id="UP000800035">
    <property type="component" value="Unassembled WGS sequence"/>
</dbReference>
<evidence type="ECO:0000256" key="1">
    <source>
        <dbReference type="ARBA" id="ARBA00023242"/>
    </source>
</evidence>
<feature type="domain" description="Zn(2)-C6 fungal-type" evidence="3">
    <location>
        <begin position="222"/>
        <end position="251"/>
    </location>
</feature>
<gene>
    <name evidence="4" type="ORF">CC80DRAFT_499046</name>
</gene>
<feature type="compositionally biased region" description="Polar residues" evidence="2">
    <location>
        <begin position="20"/>
        <end position="30"/>
    </location>
</feature>
<name>A0A6A5UIG9_9PLEO</name>
<dbReference type="InterPro" id="IPR001138">
    <property type="entry name" value="Zn2Cys6_DnaBD"/>
</dbReference>
<dbReference type="PROSITE" id="PS50048">
    <property type="entry name" value="ZN2_CY6_FUNGAL_2"/>
    <property type="match status" value="1"/>
</dbReference>
<feature type="compositionally biased region" description="Basic and acidic residues" evidence="2">
    <location>
        <begin position="287"/>
        <end position="304"/>
    </location>
</feature>
<dbReference type="PANTHER" id="PTHR38111">
    <property type="entry name" value="ZN(2)-C6 FUNGAL-TYPE DOMAIN-CONTAINING PROTEIN-RELATED"/>
    <property type="match status" value="1"/>
</dbReference>
<dbReference type="OrthoDB" id="3525185at2759"/>
<dbReference type="EMBL" id="ML976978">
    <property type="protein sequence ID" value="KAF1962706.1"/>
    <property type="molecule type" value="Genomic_DNA"/>
</dbReference>
<dbReference type="CDD" id="cd00067">
    <property type="entry name" value="GAL4"/>
    <property type="match status" value="1"/>
</dbReference>
<dbReference type="SMART" id="SM00066">
    <property type="entry name" value="GAL4"/>
    <property type="match status" value="1"/>
</dbReference>
<feature type="compositionally biased region" description="Basic and acidic residues" evidence="2">
    <location>
        <begin position="75"/>
        <end position="105"/>
    </location>
</feature>
<feature type="region of interest" description="Disordered" evidence="2">
    <location>
        <begin position="265"/>
        <end position="304"/>
    </location>
</feature>